<feature type="region of interest" description="Disordered" evidence="2">
    <location>
        <begin position="323"/>
        <end position="351"/>
    </location>
</feature>
<evidence type="ECO:0000313" key="4">
    <source>
        <dbReference type="Proteomes" id="UP000185744"/>
    </source>
</evidence>
<feature type="coiled-coil region" evidence="1">
    <location>
        <begin position="265"/>
        <end position="312"/>
    </location>
</feature>
<keyword evidence="1" id="KW-0175">Coiled coil</keyword>
<dbReference type="InParanoid" id="A0A1Q6DVE2"/>
<organism evidence="3 4">
    <name type="scientific">Methanohalarchaeum thermophilum</name>
    <dbReference type="NCBI Taxonomy" id="1903181"/>
    <lineage>
        <taxon>Archaea</taxon>
        <taxon>Methanobacteriati</taxon>
        <taxon>Methanobacteriota</taxon>
        <taxon>Methanonatronarchaeia</taxon>
        <taxon>Methanonatronarchaeales</taxon>
        <taxon>Methanonatronarchaeaceae</taxon>
        <taxon>Candidatus Methanohalarchaeum</taxon>
    </lineage>
</organism>
<reference evidence="3" key="1">
    <citation type="submission" date="2016-12" db="EMBL/GenBank/DDBJ databases">
        <title>Discovery of methanogenic haloarchaea.</title>
        <authorList>
            <person name="Sorokin D.Y."/>
            <person name="Makarova K.S."/>
            <person name="Abbas B."/>
            <person name="Ferrer M."/>
            <person name="Golyshin P.N."/>
        </authorList>
    </citation>
    <scope>NUCLEOTIDE SEQUENCE [LARGE SCALE GENOMIC DNA]</scope>
    <source>
        <strain evidence="3">HMET1</strain>
    </source>
</reference>
<dbReference type="EMBL" id="MSDW01000001">
    <property type="protein sequence ID" value="OKY78325.1"/>
    <property type="molecule type" value="Genomic_DNA"/>
</dbReference>
<evidence type="ECO:0000256" key="2">
    <source>
        <dbReference type="SAM" id="MobiDB-lite"/>
    </source>
</evidence>
<name>A0A1Q6DVE2_METT1</name>
<gene>
    <name evidence="3" type="ORF">BTN85_0814</name>
</gene>
<dbReference type="STRING" id="1903181.BTN85_0814"/>
<proteinExistence type="predicted"/>
<dbReference type="AlphaFoldDB" id="A0A1Q6DVE2"/>
<dbReference type="Proteomes" id="UP000185744">
    <property type="component" value="Unassembled WGS sequence"/>
</dbReference>
<sequence>MDLTLSGVYRIVQRLKKRDLVERIGNSKPAQYRVLPDNIPINLEGSPGVQPSPQSPLLEIHGSLIKFCNLSHVYGQLDSNRGKLGGLKFFREVDDSPYNREDFLFRFGDWLIRFTTRSALLKKLPDNRFRCPVDFDGAFEVGDGIVFPYEEKEREALERAREDFLFFLKRLRAESNGSLKIGDLTEIEFSGWTQKRHFSLNYGEDRVGLDEVDRGLKVVVDDFPDAWMDESPLKGEKCEVEGYKTLAEDLGLVRSLRSKGGLVGKEDLDEAIEVIKEEAREANEKGDGKDGGNELLSKVERIEDSVKRLAENQDKLVNVIEKVSSKKEEDVSDGGSGKVSGGDRVYGPEVA</sequence>
<protein>
    <submittedName>
        <fullName evidence="3">Uncharacterized protein</fullName>
    </submittedName>
</protein>
<keyword evidence="4" id="KW-1185">Reference proteome</keyword>
<comment type="caution">
    <text evidence="3">The sequence shown here is derived from an EMBL/GenBank/DDBJ whole genome shotgun (WGS) entry which is preliminary data.</text>
</comment>
<evidence type="ECO:0000313" key="3">
    <source>
        <dbReference type="EMBL" id="OKY78325.1"/>
    </source>
</evidence>
<accession>A0A1Q6DVE2</accession>
<evidence type="ECO:0000256" key="1">
    <source>
        <dbReference type="SAM" id="Coils"/>
    </source>
</evidence>